<dbReference type="SUPFAM" id="SSF52047">
    <property type="entry name" value="RNI-like"/>
    <property type="match status" value="1"/>
</dbReference>
<dbReference type="EMBL" id="JAEHOD010000015">
    <property type="protein sequence ID" value="KAG2449259.1"/>
    <property type="molecule type" value="Genomic_DNA"/>
</dbReference>
<dbReference type="PANTHER" id="PTHR12147:SF22">
    <property type="entry name" value="ENDOPLASMIC RETICULUM METALLOPEPTIDASE 1"/>
    <property type="match status" value="1"/>
</dbReference>
<dbReference type="GO" id="GO:0005930">
    <property type="term" value="C:axoneme"/>
    <property type="evidence" value="ECO:0007669"/>
    <property type="project" value="UniProtKB-SubCell"/>
</dbReference>
<protein>
    <recommendedName>
        <fullName evidence="6">Peptidase M28 domain-containing protein</fullName>
    </recommendedName>
</protein>
<dbReference type="GO" id="GO:0006508">
    <property type="term" value="P:proteolysis"/>
    <property type="evidence" value="ECO:0007669"/>
    <property type="project" value="InterPro"/>
</dbReference>
<dbReference type="InterPro" id="IPR045175">
    <property type="entry name" value="M28_fam"/>
</dbReference>
<gene>
    <name evidence="7" type="ORF">HYH02_006004</name>
</gene>
<dbReference type="InterPro" id="IPR007484">
    <property type="entry name" value="Peptidase_M28"/>
</dbReference>
<comment type="subcellular location">
    <subcellularLocation>
        <location evidence="3">Cytoplasm</location>
        <location evidence="3">Cytoskeleton</location>
        <location evidence="3">Cilium axoneme</location>
    </subcellularLocation>
    <subcellularLocation>
        <location evidence="2">Endoplasmic reticulum</location>
    </subcellularLocation>
</comment>
<dbReference type="Gene3D" id="3.80.10.10">
    <property type="entry name" value="Ribonuclease Inhibitor"/>
    <property type="match status" value="2"/>
</dbReference>
<feature type="non-terminal residue" evidence="7">
    <location>
        <position position="985"/>
    </location>
</feature>
<keyword evidence="4" id="KW-0256">Endoplasmic reticulum</keyword>
<keyword evidence="8" id="KW-1185">Reference proteome</keyword>
<proteinExistence type="predicted"/>
<dbReference type="Pfam" id="PF04389">
    <property type="entry name" value="Peptidase_M28"/>
    <property type="match status" value="1"/>
</dbReference>
<accession>A0A836B746</accession>
<evidence type="ECO:0000256" key="3">
    <source>
        <dbReference type="ARBA" id="ARBA00004430"/>
    </source>
</evidence>
<evidence type="ECO:0000256" key="4">
    <source>
        <dbReference type="ARBA" id="ARBA00022824"/>
    </source>
</evidence>
<reference evidence="7" key="1">
    <citation type="journal article" date="2020" name="bioRxiv">
        <title>Comparative genomics of Chlamydomonas.</title>
        <authorList>
            <person name="Craig R.J."/>
            <person name="Hasan A.R."/>
            <person name="Ness R.W."/>
            <person name="Keightley P.D."/>
        </authorList>
    </citation>
    <scope>NUCLEOTIDE SEQUENCE</scope>
    <source>
        <strain evidence="7">CCAP 11/173</strain>
    </source>
</reference>
<name>A0A836B746_9CHLO</name>
<dbReference type="Proteomes" id="UP000613740">
    <property type="component" value="Unassembled WGS sequence"/>
</dbReference>
<dbReference type="OrthoDB" id="76293at2759"/>
<evidence type="ECO:0000256" key="5">
    <source>
        <dbReference type="SAM" id="MobiDB-lite"/>
    </source>
</evidence>
<evidence type="ECO:0000313" key="7">
    <source>
        <dbReference type="EMBL" id="KAG2449259.1"/>
    </source>
</evidence>
<dbReference type="InterPro" id="IPR032675">
    <property type="entry name" value="LRR_dom_sf"/>
</dbReference>
<comment type="caution">
    <text evidence="7">The sequence shown here is derived from an EMBL/GenBank/DDBJ whole genome shotgun (WGS) entry which is preliminary data.</text>
</comment>
<dbReference type="GO" id="GO:0008235">
    <property type="term" value="F:metalloexopeptidase activity"/>
    <property type="evidence" value="ECO:0007669"/>
    <property type="project" value="InterPro"/>
</dbReference>
<feature type="region of interest" description="Disordered" evidence="5">
    <location>
        <begin position="450"/>
        <end position="537"/>
    </location>
</feature>
<comment type="cofactor">
    <cofactor evidence="1">
        <name>Zn(2+)</name>
        <dbReference type="ChEBI" id="CHEBI:29105"/>
    </cofactor>
</comment>
<organism evidence="7 8">
    <name type="scientific">Chlamydomonas schloesseri</name>
    <dbReference type="NCBI Taxonomy" id="2026947"/>
    <lineage>
        <taxon>Eukaryota</taxon>
        <taxon>Viridiplantae</taxon>
        <taxon>Chlorophyta</taxon>
        <taxon>core chlorophytes</taxon>
        <taxon>Chlorophyceae</taxon>
        <taxon>CS clade</taxon>
        <taxon>Chlamydomonadales</taxon>
        <taxon>Chlamydomonadaceae</taxon>
        <taxon>Chlamydomonas</taxon>
    </lineage>
</organism>
<feature type="domain" description="Peptidase M28" evidence="6">
    <location>
        <begin position="789"/>
        <end position="985"/>
    </location>
</feature>
<dbReference type="GO" id="GO:0005783">
    <property type="term" value="C:endoplasmic reticulum"/>
    <property type="evidence" value="ECO:0007669"/>
    <property type="project" value="UniProtKB-SubCell"/>
</dbReference>
<sequence>MPSSPSPATLAQVSTVLAHNIGRYLPQTELLAFRLVSKLWKELLPRERTHVDVPLSPITREGPSGVEAVPATFPQLKSLRLVSTSPPGSKSSSWPSAMPFWPISIAPLTQSSWPPIAAAHKQLTSLVVRLGPEQDTYPPSTDHTARCGVRMSALPAVAELRCLMRLELQLADRDWTDFGAEAQLRQLTGLTRLEELRLHNGAILTELAHELLRGLPQLRQASLTLAEEAKDAVTYSRKDLALWRRLHGLQLRLQARHLEADAKLLQLGLAPGSLRALHLRSCTVTPYSLSALSCLGGLTELSFDAWSVAAPAAAAAGRRESGQMQQAAAVRSALTGLLGGPLGRQLQVLRMDVAGGGRDIYEELPSLAASWGRLRTLHLVGAAAFRLSAAGALAGLSGLTCLRELRVAVQGAACADGSCLRAAWLPPHLTSLELAGVHLPCGELEAEAERKQLGTGSRGAHRASGAGGSGTAVAGEAVGHLAHRRRSQVRWKDLEEGPLEGSRAAAQGVGSRRDSGAGAVKRRASEPGSGEEAGPSQAATACGCGCLGHSRLASLERLSLHYCRFGCCDHMQAALGAAVLPRLASLELREVVGLTEEHLTGLAGLTQLRSLSVCAMNNSGIGSASMGVVSGLTGLTRLQWHAGDSLDMSVDPVVLKGLQRLAVLHVSNGQYWRMSRWHVNSALMVLMERRLHWMPPVRNATAAPEFFSEERAWAHMQALAGDLPDRQISMPQLRLAHDYVEAQGRLLQQLAAARGGDVEVQVYRENVTGSVAMDFGGVAFTNAYNSLTNIIVTITPAGTAGRPGLLIASHHDSAVASPGASDDVAMVAVMLEAARALLSRPPASLPAVPLAAVLFDGGEESICQAGHGFFNASAHARGLGAFINLEAMGAGGLPILFQHTGAWTVAAWAAARPTHTGRASRRSASHRRLQDIFDTGLIPGDTDYRMFSARHFGSLPGLDIAFIRDSVAYHSSLDSVDRVRRGSLQ</sequence>
<dbReference type="PANTHER" id="PTHR12147">
    <property type="entry name" value="METALLOPEPTIDASE M28 FAMILY MEMBER"/>
    <property type="match status" value="1"/>
</dbReference>
<dbReference type="SUPFAM" id="SSF53187">
    <property type="entry name" value="Zn-dependent exopeptidases"/>
    <property type="match status" value="1"/>
</dbReference>
<dbReference type="Gene3D" id="3.40.630.10">
    <property type="entry name" value="Zn peptidases"/>
    <property type="match status" value="1"/>
</dbReference>
<evidence type="ECO:0000256" key="2">
    <source>
        <dbReference type="ARBA" id="ARBA00004240"/>
    </source>
</evidence>
<dbReference type="AlphaFoldDB" id="A0A836B746"/>
<evidence type="ECO:0000256" key="1">
    <source>
        <dbReference type="ARBA" id="ARBA00001947"/>
    </source>
</evidence>
<evidence type="ECO:0000259" key="6">
    <source>
        <dbReference type="Pfam" id="PF04389"/>
    </source>
</evidence>
<evidence type="ECO:0000313" key="8">
    <source>
        <dbReference type="Proteomes" id="UP000613740"/>
    </source>
</evidence>